<keyword evidence="1" id="KW-1133">Transmembrane helix</keyword>
<evidence type="ECO:0000313" key="2">
    <source>
        <dbReference type="EMBL" id="RKF22584.1"/>
    </source>
</evidence>
<sequence length="123" mass="12999">MLVALALCLKVLVPTGYMIDSGDRFLSVRICDGQVGGKALLIKVQTNKTGHSHGSGEGEHTDHAATHCPFATMAVSGLEADDPFFFAIALAFILALGFAPVVTPCVRRIVYARPPLRGPPAII</sequence>
<accession>A0A420EPJ4</accession>
<gene>
    <name evidence="2" type="ORF">D6851_05030</name>
</gene>
<evidence type="ECO:0000256" key="1">
    <source>
        <dbReference type="SAM" id="Phobius"/>
    </source>
</evidence>
<reference evidence="2 3" key="1">
    <citation type="submission" date="2018-09" db="EMBL/GenBank/DDBJ databases">
        <title>Altererythrobacter spongiae sp. nov., isolated from a marine sponge.</title>
        <authorList>
            <person name="Zhuang L."/>
            <person name="Luo L."/>
        </authorList>
    </citation>
    <scope>NUCLEOTIDE SEQUENCE [LARGE SCALE GENOMIC DNA]</scope>
    <source>
        <strain evidence="2 3">HN-Y73</strain>
    </source>
</reference>
<dbReference type="AlphaFoldDB" id="A0A420EPJ4"/>
<organism evidence="2 3">
    <name type="scientific">Altericroceibacterium spongiae</name>
    <dbReference type="NCBI Taxonomy" id="2320269"/>
    <lineage>
        <taxon>Bacteria</taxon>
        <taxon>Pseudomonadati</taxon>
        <taxon>Pseudomonadota</taxon>
        <taxon>Alphaproteobacteria</taxon>
        <taxon>Sphingomonadales</taxon>
        <taxon>Erythrobacteraceae</taxon>
        <taxon>Altericroceibacterium</taxon>
    </lineage>
</organism>
<evidence type="ECO:0008006" key="4">
    <source>
        <dbReference type="Google" id="ProtNLM"/>
    </source>
</evidence>
<keyword evidence="3" id="KW-1185">Reference proteome</keyword>
<feature type="transmembrane region" description="Helical" evidence="1">
    <location>
        <begin position="84"/>
        <end position="106"/>
    </location>
</feature>
<dbReference type="EMBL" id="RAPF01000002">
    <property type="protein sequence ID" value="RKF22584.1"/>
    <property type="molecule type" value="Genomic_DNA"/>
</dbReference>
<keyword evidence="1" id="KW-0472">Membrane</keyword>
<protein>
    <recommendedName>
        <fullName evidence="4">DUF2946 domain-containing protein</fullName>
    </recommendedName>
</protein>
<dbReference type="InterPro" id="IPR021333">
    <property type="entry name" value="DUF2946"/>
</dbReference>
<proteinExistence type="predicted"/>
<dbReference type="Proteomes" id="UP000284395">
    <property type="component" value="Unassembled WGS sequence"/>
</dbReference>
<comment type="caution">
    <text evidence="2">The sequence shown here is derived from an EMBL/GenBank/DDBJ whole genome shotgun (WGS) entry which is preliminary data.</text>
</comment>
<keyword evidence="1" id="KW-0812">Transmembrane</keyword>
<evidence type="ECO:0000313" key="3">
    <source>
        <dbReference type="Proteomes" id="UP000284395"/>
    </source>
</evidence>
<dbReference type="Pfam" id="PF11162">
    <property type="entry name" value="DUF2946"/>
    <property type="match status" value="1"/>
</dbReference>
<name>A0A420EPJ4_9SPHN</name>